<dbReference type="EMBL" id="JAPTYD010000029">
    <property type="protein sequence ID" value="MCZ0963116.1"/>
    <property type="molecule type" value="Genomic_DNA"/>
</dbReference>
<comment type="caution">
    <text evidence="1">The sequence shown here is derived from an EMBL/GenBank/DDBJ whole genome shotgun (WGS) entry which is preliminary data.</text>
</comment>
<dbReference type="Proteomes" id="UP001149822">
    <property type="component" value="Unassembled WGS sequence"/>
</dbReference>
<keyword evidence="2" id="KW-1185">Reference proteome</keyword>
<organism evidence="1 2">
    <name type="scientific">Paracoccus benzoatiresistens</name>
    <dbReference type="NCBI Taxonomy" id="2997341"/>
    <lineage>
        <taxon>Bacteria</taxon>
        <taxon>Pseudomonadati</taxon>
        <taxon>Pseudomonadota</taxon>
        <taxon>Alphaproteobacteria</taxon>
        <taxon>Rhodobacterales</taxon>
        <taxon>Paracoccaceae</taxon>
        <taxon>Paracoccus</taxon>
    </lineage>
</organism>
<gene>
    <name evidence="1" type="ORF">OU682_15980</name>
</gene>
<evidence type="ECO:0000313" key="2">
    <source>
        <dbReference type="Proteomes" id="UP001149822"/>
    </source>
</evidence>
<evidence type="ECO:0008006" key="3">
    <source>
        <dbReference type="Google" id="ProtNLM"/>
    </source>
</evidence>
<reference evidence="1" key="1">
    <citation type="submission" date="2022-12" db="EMBL/GenBank/DDBJ databases">
        <title>Paracoccus sp. EF6 isolated from a lake water.</title>
        <authorList>
            <person name="Liu H."/>
        </authorList>
    </citation>
    <scope>NUCLEOTIDE SEQUENCE</scope>
    <source>
        <strain evidence="1">EF6</strain>
    </source>
</reference>
<proteinExistence type="predicted"/>
<evidence type="ECO:0000313" key="1">
    <source>
        <dbReference type="EMBL" id="MCZ0963116.1"/>
    </source>
</evidence>
<protein>
    <recommendedName>
        <fullName evidence="3">Secreted protein</fullName>
    </recommendedName>
</protein>
<accession>A0ABT4J9J4</accession>
<dbReference type="RefSeq" id="WP_268943178.1">
    <property type="nucleotide sequence ID" value="NZ_JAPTYD010000029.1"/>
</dbReference>
<name>A0ABT4J9J4_9RHOB</name>
<sequence>MTVAIVVFTCPSLGVHDDAMRFMARLSWVRPILLIVQITASVPFETGDLPIKSQVTTSRAAHMPDLKLGGAAASAISAKQQDAFMISLRCSFE</sequence>